<gene>
    <name evidence="2" type="ORF">N782_12950</name>
</gene>
<dbReference type="SUPFAM" id="SSF55729">
    <property type="entry name" value="Acyl-CoA N-acyltransferases (Nat)"/>
    <property type="match status" value="1"/>
</dbReference>
<dbReference type="Pfam" id="PF00583">
    <property type="entry name" value="Acetyltransf_1"/>
    <property type="match status" value="1"/>
</dbReference>
<evidence type="ECO:0000313" key="2">
    <source>
        <dbReference type="EMBL" id="KGP72335.1"/>
    </source>
</evidence>
<dbReference type="eggNOG" id="COG0456">
    <property type="taxonomic scope" value="Bacteria"/>
</dbReference>
<proteinExistence type="predicted"/>
<evidence type="ECO:0000259" key="1">
    <source>
        <dbReference type="PROSITE" id="PS51186"/>
    </source>
</evidence>
<dbReference type="InterPro" id="IPR000182">
    <property type="entry name" value="GNAT_dom"/>
</dbReference>
<organism evidence="2 3">
    <name type="scientific">Pontibacillus yanchengensis Y32</name>
    <dbReference type="NCBI Taxonomy" id="1385514"/>
    <lineage>
        <taxon>Bacteria</taxon>
        <taxon>Bacillati</taxon>
        <taxon>Bacillota</taxon>
        <taxon>Bacilli</taxon>
        <taxon>Bacillales</taxon>
        <taxon>Bacillaceae</taxon>
        <taxon>Pontibacillus</taxon>
    </lineage>
</organism>
<dbReference type="STRING" id="1385514.N782_12950"/>
<sequence>MIKVKRATEEHVEGISRVCSVACYATYEGIRSYENIKRNNERFYNHKRITDELEESNGWDGYIVALDEEEVVGAIGGGMTGENKSEIYVLYLHPTRRGEGIGSQLLQYLTDIQKNKGSTEQWVSVQKGNKKGIPFYQTKGFTSHSERMAYSNSSEEDYVSIRYVRTI</sequence>
<comment type="caution">
    <text evidence="2">The sequence shown here is derived from an EMBL/GenBank/DDBJ whole genome shotgun (WGS) entry which is preliminary data.</text>
</comment>
<dbReference type="Gene3D" id="3.40.630.30">
    <property type="match status" value="1"/>
</dbReference>
<dbReference type="EMBL" id="AVBF01000032">
    <property type="protein sequence ID" value="KGP72335.1"/>
    <property type="molecule type" value="Genomic_DNA"/>
</dbReference>
<feature type="domain" description="N-acetyltransferase" evidence="1">
    <location>
        <begin position="20"/>
        <end position="167"/>
    </location>
</feature>
<name>A0A0A2TSY9_9BACI</name>
<dbReference type="InterPro" id="IPR016181">
    <property type="entry name" value="Acyl_CoA_acyltransferase"/>
</dbReference>
<dbReference type="AlphaFoldDB" id="A0A0A2TSY9"/>
<dbReference type="Proteomes" id="UP000030147">
    <property type="component" value="Unassembled WGS sequence"/>
</dbReference>
<dbReference type="CDD" id="cd04301">
    <property type="entry name" value="NAT_SF"/>
    <property type="match status" value="1"/>
</dbReference>
<keyword evidence="3" id="KW-1185">Reference proteome</keyword>
<protein>
    <submittedName>
        <fullName evidence="2">Acetyltransferase</fullName>
    </submittedName>
</protein>
<evidence type="ECO:0000313" key="3">
    <source>
        <dbReference type="Proteomes" id="UP000030147"/>
    </source>
</evidence>
<dbReference type="PROSITE" id="PS51186">
    <property type="entry name" value="GNAT"/>
    <property type="match status" value="1"/>
</dbReference>
<keyword evidence="2" id="KW-0808">Transferase</keyword>
<dbReference type="GO" id="GO:0016747">
    <property type="term" value="F:acyltransferase activity, transferring groups other than amino-acyl groups"/>
    <property type="evidence" value="ECO:0007669"/>
    <property type="project" value="InterPro"/>
</dbReference>
<reference evidence="2 3" key="1">
    <citation type="journal article" date="2015" name="Stand. Genomic Sci.">
        <title>High quality draft genome sequence of the moderately halophilic bacterium Pontibacillus yanchengensis Y32(T) and comparison among Pontibacillus genomes.</title>
        <authorList>
            <person name="Huang J."/>
            <person name="Qiao Z.X."/>
            <person name="Tang J.W."/>
            <person name="Wang G."/>
        </authorList>
    </citation>
    <scope>NUCLEOTIDE SEQUENCE [LARGE SCALE GENOMIC DNA]</scope>
    <source>
        <strain evidence="2 3">Y32</strain>
    </source>
</reference>
<accession>A0A0A2TSY9</accession>
<dbReference type="OrthoDB" id="69535at2"/>